<keyword evidence="2" id="KW-0808">Transferase</keyword>
<dbReference type="KEGG" id="cprv:CYPRO_1044"/>
<dbReference type="AlphaFoldDB" id="A0A345UIL2"/>
<feature type="domain" description="Polysaccharide pyruvyl transferase" evidence="1">
    <location>
        <begin position="15"/>
        <end position="344"/>
    </location>
</feature>
<reference evidence="2 3" key="1">
    <citation type="submission" date="2018-03" db="EMBL/GenBank/DDBJ databases">
        <title>Phenotypic and genomic properties of Cyclonatronum proteinivorum gen. nov., sp. nov., a haloalkaliphilic bacteroidete from soda lakes possessing Na+-translocating rhodopsin.</title>
        <authorList>
            <person name="Toshchakov S.V."/>
            <person name="Korzhenkov A."/>
            <person name="Samarov N.I."/>
            <person name="Kublanov I.V."/>
            <person name="Muntyan M.S."/>
            <person name="Sorokin D.Y."/>
        </authorList>
    </citation>
    <scope>NUCLEOTIDE SEQUENCE [LARGE SCALE GENOMIC DNA]</scope>
    <source>
        <strain evidence="2 3">Omega</strain>
    </source>
</reference>
<organism evidence="2 3">
    <name type="scientific">Cyclonatronum proteinivorum</name>
    <dbReference type="NCBI Taxonomy" id="1457365"/>
    <lineage>
        <taxon>Bacteria</taxon>
        <taxon>Pseudomonadati</taxon>
        <taxon>Balneolota</taxon>
        <taxon>Balneolia</taxon>
        <taxon>Balneolales</taxon>
        <taxon>Cyclonatronaceae</taxon>
        <taxon>Cyclonatronum</taxon>
    </lineage>
</organism>
<dbReference type="Pfam" id="PF04230">
    <property type="entry name" value="PS_pyruv_trans"/>
    <property type="match status" value="1"/>
</dbReference>
<proteinExistence type="predicted"/>
<dbReference type="OrthoDB" id="6058856at2"/>
<evidence type="ECO:0000313" key="3">
    <source>
        <dbReference type="Proteomes" id="UP000254808"/>
    </source>
</evidence>
<dbReference type="RefSeq" id="WP_114983596.1">
    <property type="nucleotide sequence ID" value="NZ_CP027806.1"/>
</dbReference>
<evidence type="ECO:0000313" key="2">
    <source>
        <dbReference type="EMBL" id="AXJ00314.1"/>
    </source>
</evidence>
<dbReference type="Proteomes" id="UP000254808">
    <property type="component" value="Chromosome"/>
</dbReference>
<keyword evidence="3" id="KW-1185">Reference proteome</keyword>
<accession>A0A345UIL2</accession>
<dbReference type="EMBL" id="CP027806">
    <property type="protein sequence ID" value="AXJ00314.1"/>
    <property type="molecule type" value="Genomic_DNA"/>
</dbReference>
<dbReference type="GO" id="GO:0016740">
    <property type="term" value="F:transferase activity"/>
    <property type="evidence" value="ECO:0007669"/>
    <property type="project" value="UniProtKB-KW"/>
</dbReference>
<dbReference type="InterPro" id="IPR007345">
    <property type="entry name" value="Polysacch_pyruvyl_Trfase"/>
</dbReference>
<dbReference type="PANTHER" id="PTHR36836:SF1">
    <property type="entry name" value="COLANIC ACID BIOSYNTHESIS PROTEIN WCAK"/>
    <property type="match status" value="1"/>
</dbReference>
<dbReference type="PANTHER" id="PTHR36836">
    <property type="entry name" value="COLANIC ACID BIOSYNTHESIS PROTEIN WCAK"/>
    <property type="match status" value="1"/>
</dbReference>
<protein>
    <submittedName>
        <fullName evidence="2">Polysaccharide pyruvyl transferase family protein WcaK</fullName>
    </submittedName>
</protein>
<sequence>MSKPSFLIVGANFTNKGAEAMLKTVQHKILQRYEDAVIYAICHENESELASMQGIIPLYVDRSSLGIFMGKVAGKLRKTFKLKSKPYADYTPAEKLPQIKNLKTAIDVSGFAYGDKGGYIQPLETLKVMDFCKKSDAPYIFMPQAWGGFSDPQVAANCRKMLSRTDTFFARDEVSRTYLANLLQKPAKDMYLLPDIAFHFPIPTLDGKKILADCGYENPLDRPVLGISPNMRIYEKYPERGPENEYLKLLLNVIESLKNSYHIVLIPNEIRPEGAQERDDAYLCKTLYEAIPANENVTLISGYRSAEEIKAIIRETDLLIASRFHSLIFALSLGIACMAISWSHKYRELFALFEMEHYVVEHKDMNTKYVLELFDELQNERGALETKISKILPELKAKNEGVFDFL</sequence>
<evidence type="ECO:0000259" key="1">
    <source>
        <dbReference type="Pfam" id="PF04230"/>
    </source>
</evidence>
<gene>
    <name evidence="2" type="ORF">CYPRO_1044</name>
</gene>
<name>A0A345UIL2_9BACT</name>